<name>A0AAD3H5R8_9STRA</name>
<reference evidence="4 5" key="1">
    <citation type="journal article" date="2021" name="Sci. Rep.">
        <title>The genome of the diatom Chaetoceros tenuissimus carries an ancient integrated fragment of an extant virus.</title>
        <authorList>
            <person name="Hongo Y."/>
            <person name="Kimura K."/>
            <person name="Takaki Y."/>
            <person name="Yoshida Y."/>
            <person name="Baba S."/>
            <person name="Kobayashi G."/>
            <person name="Nagasaki K."/>
            <person name="Hano T."/>
            <person name="Tomaru Y."/>
        </authorList>
    </citation>
    <scope>NUCLEOTIDE SEQUENCE [LARGE SCALE GENOMIC DNA]</scope>
    <source>
        <strain evidence="4 5">NIES-3715</strain>
    </source>
</reference>
<feature type="compositionally biased region" description="Basic and acidic residues" evidence="2">
    <location>
        <begin position="56"/>
        <end position="66"/>
    </location>
</feature>
<feature type="compositionally biased region" description="Basic and acidic residues" evidence="2">
    <location>
        <begin position="146"/>
        <end position="158"/>
    </location>
</feature>
<proteinExistence type="predicted"/>
<keyword evidence="5" id="KW-1185">Reference proteome</keyword>
<accession>A0AAD3H5R8</accession>
<gene>
    <name evidence="4" type="ORF">CTEN210_07509</name>
</gene>
<dbReference type="Gene3D" id="3.40.50.2300">
    <property type="match status" value="1"/>
</dbReference>
<protein>
    <recommendedName>
        <fullName evidence="3">Response regulatory domain-containing protein</fullName>
    </recommendedName>
</protein>
<dbReference type="EMBL" id="BLLK01000045">
    <property type="protein sequence ID" value="GFH51033.1"/>
    <property type="molecule type" value="Genomic_DNA"/>
</dbReference>
<feature type="region of interest" description="Disordered" evidence="2">
    <location>
        <begin position="46"/>
        <end position="89"/>
    </location>
</feature>
<feature type="domain" description="Response regulatory" evidence="3">
    <location>
        <begin position="492"/>
        <end position="649"/>
    </location>
</feature>
<organism evidence="4 5">
    <name type="scientific">Chaetoceros tenuissimus</name>
    <dbReference type="NCBI Taxonomy" id="426638"/>
    <lineage>
        <taxon>Eukaryota</taxon>
        <taxon>Sar</taxon>
        <taxon>Stramenopiles</taxon>
        <taxon>Ochrophyta</taxon>
        <taxon>Bacillariophyta</taxon>
        <taxon>Coscinodiscophyceae</taxon>
        <taxon>Chaetocerotophycidae</taxon>
        <taxon>Chaetocerotales</taxon>
        <taxon>Chaetocerotaceae</taxon>
        <taxon>Chaetoceros</taxon>
    </lineage>
</organism>
<feature type="region of interest" description="Disordered" evidence="2">
    <location>
        <begin position="294"/>
        <end position="314"/>
    </location>
</feature>
<dbReference type="GO" id="GO:0000160">
    <property type="term" value="P:phosphorelay signal transduction system"/>
    <property type="evidence" value="ECO:0007669"/>
    <property type="project" value="InterPro"/>
</dbReference>
<dbReference type="InterPro" id="IPR001789">
    <property type="entry name" value="Sig_transdc_resp-reg_receiver"/>
</dbReference>
<feature type="compositionally biased region" description="Basic and acidic residues" evidence="2">
    <location>
        <begin position="184"/>
        <end position="195"/>
    </location>
</feature>
<feature type="compositionally biased region" description="Basic and acidic residues" evidence="2">
    <location>
        <begin position="294"/>
        <end position="304"/>
    </location>
</feature>
<feature type="region of interest" description="Disordered" evidence="2">
    <location>
        <begin position="146"/>
        <end position="228"/>
    </location>
</feature>
<feature type="compositionally biased region" description="Polar residues" evidence="2">
    <location>
        <begin position="46"/>
        <end position="55"/>
    </location>
</feature>
<dbReference type="Proteomes" id="UP001054902">
    <property type="component" value="Unassembled WGS sequence"/>
</dbReference>
<sequence length="663" mass="74787">MSARLYSTLSEVTLNSIQERPADLSFQLHPTVHRQQVEFTLTRFSMSTSRQTQPESVRDVLEHGDTESTNQRDSIKGMQRSFSATAGKSAITSTITQPIMKTRARSNSLPVQQVSAPATRRVIFPTLYQSMKQSSPLYKNQVRELDSIKEDSPRERASSDVGQKRVLPHLETSVSPPPQNKPLVNKERDKSKADDSLDLDDLLKNVSKRNSDVSDTSKSSSTRRTVLPQLLGKESSLLSSSHSITEEITTSPTSITNEIHKHIEPGPSILRNRVSIPSLTPHSQDIARANEIRETNEDSAHSDEAQETVSLHRSLSESCVSIGSNSQMDDEQTTVLTSDHRGGFETPPYSSLHSDNLGDSSRKITRHISHEGINDPREKQIRFDPRVWVHEVQKVATDRCWYNEEDMQRFKKEAIFRIRNWTRKRLANSQSSGIIATGTGRIISRDRTPFKIDKAFYTNPALSLEAEDEDLPQDIESTSVKKTKALVTEIKRVLLVDSYDIFLKLLSRDIKAMLPHVEITTTYTVSEALKKIEEARSIHKTSHGFDLIIVEHRLRPPGRGRGRGGERQARGQTSVMSLSGSNLIQRIAFDTSTKVDHVSNEKMESFPLVIGMTAYLEQDEKKLNDSGCDVIWGKPPPRMDDKMREDLLFKLMEKRGKVEAIKK</sequence>
<evidence type="ECO:0000259" key="3">
    <source>
        <dbReference type="PROSITE" id="PS50110"/>
    </source>
</evidence>
<dbReference type="AlphaFoldDB" id="A0AAD3H5R8"/>
<evidence type="ECO:0000256" key="2">
    <source>
        <dbReference type="SAM" id="MobiDB-lite"/>
    </source>
</evidence>
<comment type="caution">
    <text evidence="4">The sequence shown here is derived from an EMBL/GenBank/DDBJ whole genome shotgun (WGS) entry which is preliminary data.</text>
</comment>
<evidence type="ECO:0000256" key="1">
    <source>
        <dbReference type="PROSITE-ProRule" id="PRU00169"/>
    </source>
</evidence>
<feature type="compositionally biased region" description="Polar residues" evidence="2">
    <location>
        <begin position="80"/>
        <end position="89"/>
    </location>
</feature>
<comment type="caution">
    <text evidence="1">Lacks conserved residue(s) required for the propagation of feature annotation.</text>
</comment>
<evidence type="ECO:0000313" key="5">
    <source>
        <dbReference type="Proteomes" id="UP001054902"/>
    </source>
</evidence>
<feature type="compositionally biased region" description="Low complexity" evidence="2">
    <location>
        <begin position="213"/>
        <end position="228"/>
    </location>
</feature>
<evidence type="ECO:0000313" key="4">
    <source>
        <dbReference type="EMBL" id="GFH51033.1"/>
    </source>
</evidence>
<dbReference type="PROSITE" id="PS50110">
    <property type="entry name" value="RESPONSE_REGULATORY"/>
    <property type="match status" value="1"/>
</dbReference>